<sequence length="62" mass="7077">MNTLYLLALLACPVGMGLMMWFMMRGQHGGKDQTTDQKHEIGRLRSEVDYLHQQASKDNRPG</sequence>
<evidence type="ECO:0000256" key="1">
    <source>
        <dbReference type="SAM" id="Phobius"/>
    </source>
</evidence>
<gene>
    <name evidence="2" type="ORF">GIY23_12635</name>
</gene>
<proteinExistence type="predicted"/>
<dbReference type="KEGG" id="sace:GIY23_12635"/>
<feature type="transmembrane region" description="Helical" evidence="1">
    <location>
        <begin position="6"/>
        <end position="24"/>
    </location>
</feature>
<keyword evidence="3" id="KW-1185">Reference proteome</keyword>
<keyword evidence="1" id="KW-0472">Membrane</keyword>
<protein>
    <submittedName>
        <fullName evidence="2">DUF2933 domain-containing protein</fullName>
    </submittedName>
</protein>
<dbReference type="AlphaFoldDB" id="A0A5Q3Q8V8"/>
<accession>A0A5Q3Q8V8</accession>
<name>A0A5Q3Q8V8_9PSEU</name>
<reference evidence="3" key="1">
    <citation type="submission" date="2019-11" db="EMBL/GenBank/DDBJ databases">
        <title>The complete genome sequence of Saccharopolyspora sp. E2A.</title>
        <authorList>
            <person name="Zhang G."/>
        </authorList>
    </citation>
    <scope>NUCLEOTIDE SEQUENCE [LARGE SCALE GENOMIC DNA]</scope>
    <source>
        <strain evidence="3">E2A</strain>
    </source>
</reference>
<keyword evidence="1" id="KW-1133">Transmembrane helix</keyword>
<evidence type="ECO:0000313" key="3">
    <source>
        <dbReference type="Proteomes" id="UP000371041"/>
    </source>
</evidence>
<dbReference type="RefSeq" id="WP_154076844.1">
    <property type="nucleotide sequence ID" value="NZ_CP045929.1"/>
</dbReference>
<dbReference type="EMBL" id="CP045929">
    <property type="protein sequence ID" value="QGK70260.1"/>
    <property type="molecule type" value="Genomic_DNA"/>
</dbReference>
<keyword evidence="1" id="KW-0812">Transmembrane</keyword>
<dbReference type="InterPro" id="IPR021682">
    <property type="entry name" value="DUF2933"/>
</dbReference>
<dbReference type="Proteomes" id="UP000371041">
    <property type="component" value="Chromosome"/>
</dbReference>
<dbReference type="Pfam" id="PF11666">
    <property type="entry name" value="DUF2933"/>
    <property type="match status" value="1"/>
</dbReference>
<organism evidence="2 3">
    <name type="scientific">Allosaccharopolyspora coralli</name>
    <dbReference type="NCBI Taxonomy" id="2665642"/>
    <lineage>
        <taxon>Bacteria</taxon>
        <taxon>Bacillati</taxon>
        <taxon>Actinomycetota</taxon>
        <taxon>Actinomycetes</taxon>
        <taxon>Pseudonocardiales</taxon>
        <taxon>Pseudonocardiaceae</taxon>
        <taxon>Allosaccharopolyspora</taxon>
    </lineage>
</organism>
<evidence type="ECO:0000313" key="2">
    <source>
        <dbReference type="EMBL" id="QGK70260.1"/>
    </source>
</evidence>